<dbReference type="GO" id="GO:0005730">
    <property type="term" value="C:nucleolus"/>
    <property type="evidence" value="ECO:0007669"/>
    <property type="project" value="TreeGrafter"/>
</dbReference>
<dbReference type="EC" id="2.7.7.19" evidence="3"/>
<feature type="compositionally biased region" description="Low complexity" evidence="7">
    <location>
        <begin position="444"/>
        <end position="455"/>
    </location>
</feature>
<dbReference type="GeneID" id="100902031"/>
<gene>
    <name evidence="11" type="primary">LOC100902031</name>
</gene>
<evidence type="ECO:0000256" key="2">
    <source>
        <dbReference type="ARBA" id="ARBA00008593"/>
    </source>
</evidence>
<accession>A0AAJ7WIA2</accession>
<comment type="cofactor">
    <cofactor evidence="1">
        <name>Mn(2+)</name>
        <dbReference type="ChEBI" id="CHEBI:29035"/>
    </cofactor>
</comment>
<dbReference type="GO" id="GO:0003729">
    <property type="term" value="F:mRNA binding"/>
    <property type="evidence" value="ECO:0007669"/>
    <property type="project" value="TreeGrafter"/>
</dbReference>
<feature type="compositionally biased region" description="Low complexity" evidence="7">
    <location>
        <begin position="534"/>
        <end position="546"/>
    </location>
</feature>
<dbReference type="Proteomes" id="UP000694867">
    <property type="component" value="Unplaced"/>
</dbReference>
<dbReference type="AlphaFoldDB" id="A0AAJ7WIA2"/>
<sequence>MDPNIGWYQPEQQGPAQQLWERIMDGVADNHDFIPLGSVTSGTMENKYGYAKDRSKTNRASTFALNRNPQLISKYGGTPWRRPGRIYSRGIVGLHEEIEEFYEYIKPTRTEHQVRQEVVNRVKEVVRQLWPQAQCEVFGSFCTGLYLPTSDIDLVILGDWETLPMFTLHKALIQEKIASASTIKVLDRASVPIVKFTEQSTNVKVDISFNQKNGVKSAKLIKDFCKTFPPLPKLVFVLKQYLLQRDLNEVFTGGISSYSLILLVVSFLQRHLRIKELQSPLSNVNLGVLLLEFFELYGRYFNYAEVGIRIKDGGSYMSKEALQREMATAQGQTSGAGVIHDTSSILCIEDPLTPGNDIGRSSYGALNVQKAFDAAFSKLELAVHPSYETAVDLKETILGRVIRITDAVIDYRLWLDSTFSPVRTRASKHSLNHHSNGHYRHGTNNINNNNNNNNNQRYAQSNGSGSWDSGKRSLSVYPSSGNGESCSSSRSSVASDKASWHDEEEEEDDEESRSDIDPESSDCEESQSRHNHAPVTVHHQSTVVHHQPPHHFNQHSSPPLGPQQQSPLTSQNHQSHMNGISSQRRGPGNMERRSRNKVGRSTNRM</sequence>
<dbReference type="Gene3D" id="3.30.460.10">
    <property type="entry name" value="Beta Polymerase, domain 2"/>
    <property type="match status" value="1"/>
</dbReference>
<evidence type="ECO:0000259" key="8">
    <source>
        <dbReference type="Pfam" id="PF03828"/>
    </source>
</evidence>
<feature type="compositionally biased region" description="Basic residues" evidence="7">
    <location>
        <begin position="426"/>
        <end position="441"/>
    </location>
</feature>
<organism evidence="10 11">
    <name type="scientific">Galendromus occidentalis</name>
    <name type="common">western predatory mite</name>
    <dbReference type="NCBI Taxonomy" id="34638"/>
    <lineage>
        <taxon>Eukaryota</taxon>
        <taxon>Metazoa</taxon>
        <taxon>Ecdysozoa</taxon>
        <taxon>Arthropoda</taxon>
        <taxon>Chelicerata</taxon>
        <taxon>Arachnida</taxon>
        <taxon>Acari</taxon>
        <taxon>Parasitiformes</taxon>
        <taxon>Mesostigmata</taxon>
        <taxon>Gamasina</taxon>
        <taxon>Phytoseioidea</taxon>
        <taxon>Phytoseiidae</taxon>
        <taxon>Typhlodrominae</taxon>
        <taxon>Galendromus</taxon>
    </lineage>
</organism>
<dbReference type="GO" id="GO:0046872">
    <property type="term" value="F:metal ion binding"/>
    <property type="evidence" value="ECO:0007669"/>
    <property type="project" value="UniProtKB-KW"/>
</dbReference>
<feature type="compositionally biased region" description="Low complexity" evidence="7">
    <location>
        <begin position="556"/>
        <end position="571"/>
    </location>
</feature>
<reference evidence="11" key="1">
    <citation type="submission" date="2025-08" db="UniProtKB">
        <authorList>
            <consortium name="RefSeq"/>
        </authorList>
    </citation>
    <scope>IDENTIFICATION</scope>
</reference>
<evidence type="ECO:0000313" key="11">
    <source>
        <dbReference type="RefSeq" id="XP_028967980.1"/>
    </source>
</evidence>
<dbReference type="InterPro" id="IPR045862">
    <property type="entry name" value="Trf4-like"/>
</dbReference>
<evidence type="ECO:0000313" key="10">
    <source>
        <dbReference type="Proteomes" id="UP000694867"/>
    </source>
</evidence>
<feature type="compositionally biased region" description="Polar residues" evidence="7">
    <location>
        <begin position="572"/>
        <end position="584"/>
    </location>
</feature>
<dbReference type="FunFam" id="1.10.1410.10:FF:000003">
    <property type="entry name" value="non-canonical poly(A) RNA polymerase PAPD7"/>
    <property type="match status" value="1"/>
</dbReference>
<dbReference type="GO" id="GO:0031123">
    <property type="term" value="P:RNA 3'-end processing"/>
    <property type="evidence" value="ECO:0007669"/>
    <property type="project" value="TreeGrafter"/>
</dbReference>
<evidence type="ECO:0000259" key="9">
    <source>
        <dbReference type="Pfam" id="PF22600"/>
    </source>
</evidence>
<dbReference type="InterPro" id="IPR002058">
    <property type="entry name" value="PAP_assoc"/>
</dbReference>
<name>A0AAJ7WIA2_9ACAR</name>
<dbReference type="PANTHER" id="PTHR23092:SF15">
    <property type="entry name" value="INACTIVE NON-CANONICAL POLY(A) RNA POLYMERASE PROTEIN TRF4-2-RELATED"/>
    <property type="match status" value="1"/>
</dbReference>
<dbReference type="Pfam" id="PF22600">
    <property type="entry name" value="MTPAP-like_central"/>
    <property type="match status" value="1"/>
</dbReference>
<dbReference type="InterPro" id="IPR043519">
    <property type="entry name" value="NT_sf"/>
</dbReference>
<feature type="domain" description="PAP-associated" evidence="8">
    <location>
        <begin position="285"/>
        <end position="356"/>
    </location>
</feature>
<evidence type="ECO:0000256" key="4">
    <source>
        <dbReference type="ARBA" id="ARBA00022679"/>
    </source>
</evidence>
<dbReference type="GO" id="GO:1990817">
    <property type="term" value="F:poly(A) RNA polymerase activity"/>
    <property type="evidence" value="ECO:0007669"/>
    <property type="project" value="UniProtKB-EC"/>
</dbReference>
<keyword evidence="6" id="KW-0460">Magnesium</keyword>
<dbReference type="PANTHER" id="PTHR23092">
    <property type="entry name" value="POLY(A) RNA POLYMERASE"/>
    <property type="match status" value="1"/>
</dbReference>
<dbReference type="GO" id="GO:0043634">
    <property type="term" value="P:polyadenylation-dependent ncRNA catabolic process"/>
    <property type="evidence" value="ECO:0007669"/>
    <property type="project" value="TreeGrafter"/>
</dbReference>
<evidence type="ECO:0000256" key="6">
    <source>
        <dbReference type="ARBA" id="ARBA00022842"/>
    </source>
</evidence>
<comment type="similarity">
    <text evidence="2">Belongs to the DNA polymerase type-B-like family.</text>
</comment>
<keyword evidence="5" id="KW-0479">Metal-binding</keyword>
<feature type="compositionally biased region" description="Acidic residues" evidence="7">
    <location>
        <begin position="502"/>
        <end position="525"/>
    </location>
</feature>
<evidence type="ECO:0000256" key="1">
    <source>
        <dbReference type="ARBA" id="ARBA00001936"/>
    </source>
</evidence>
<dbReference type="Gene3D" id="1.10.1410.10">
    <property type="match status" value="1"/>
</dbReference>
<dbReference type="RefSeq" id="XP_028967980.1">
    <property type="nucleotide sequence ID" value="XM_029112147.1"/>
</dbReference>
<keyword evidence="4" id="KW-0808">Transferase</keyword>
<evidence type="ECO:0000256" key="7">
    <source>
        <dbReference type="SAM" id="MobiDB-lite"/>
    </source>
</evidence>
<dbReference type="FunFam" id="3.30.460.10:FF:000006">
    <property type="entry name" value="non-canonical poly(A) RNA polymerase PAPD5"/>
    <property type="match status" value="1"/>
</dbReference>
<evidence type="ECO:0000256" key="5">
    <source>
        <dbReference type="ARBA" id="ARBA00022723"/>
    </source>
</evidence>
<dbReference type="SUPFAM" id="SSF81301">
    <property type="entry name" value="Nucleotidyltransferase"/>
    <property type="match status" value="1"/>
</dbReference>
<feature type="compositionally biased region" description="Polar residues" evidence="7">
    <location>
        <begin position="456"/>
        <end position="467"/>
    </location>
</feature>
<dbReference type="InterPro" id="IPR054708">
    <property type="entry name" value="MTPAP-like_central"/>
</dbReference>
<protein>
    <recommendedName>
        <fullName evidence="3">polynucleotide adenylyltransferase</fullName>
        <ecNumber evidence="3">2.7.7.19</ecNumber>
    </recommendedName>
</protein>
<dbReference type="SUPFAM" id="SSF81631">
    <property type="entry name" value="PAP/OAS1 substrate-binding domain"/>
    <property type="match status" value="1"/>
</dbReference>
<feature type="compositionally biased region" description="Low complexity" evidence="7">
    <location>
        <begin position="479"/>
        <end position="497"/>
    </location>
</feature>
<dbReference type="Pfam" id="PF03828">
    <property type="entry name" value="PAP_assoc"/>
    <property type="match status" value="1"/>
</dbReference>
<evidence type="ECO:0000256" key="3">
    <source>
        <dbReference type="ARBA" id="ARBA00012388"/>
    </source>
</evidence>
<proteinExistence type="inferred from homology"/>
<dbReference type="CDD" id="cd05402">
    <property type="entry name" value="NT_PAP_TUTase"/>
    <property type="match status" value="1"/>
</dbReference>
<dbReference type="GO" id="GO:0031499">
    <property type="term" value="C:TRAMP complex"/>
    <property type="evidence" value="ECO:0007669"/>
    <property type="project" value="TreeGrafter"/>
</dbReference>
<feature type="region of interest" description="Disordered" evidence="7">
    <location>
        <begin position="426"/>
        <end position="605"/>
    </location>
</feature>
<keyword evidence="10" id="KW-1185">Reference proteome</keyword>
<dbReference type="KEGG" id="goe:100902031"/>
<feature type="domain" description="Poly(A) RNA polymerase mitochondrial-like central palm" evidence="9">
    <location>
        <begin position="94"/>
        <end position="224"/>
    </location>
</feature>